<proteinExistence type="predicted"/>
<evidence type="ECO:0000313" key="1">
    <source>
        <dbReference type="EMBL" id="KAE9388862.1"/>
    </source>
</evidence>
<protein>
    <submittedName>
        <fullName evidence="1">Uncharacterized protein</fullName>
    </submittedName>
</protein>
<sequence length="208" mass="23313">MSFLCFVCNKSFSRLQDRSSHIQLKKDDAHQQYLRQQEQNLTHHFWTTVEAATSAATTIPSARSPILDNVSVQWNDVDRDDLPSPWNMDIDSPDSDIYSDDKQSIISGAEVPVVEEDDNDETEIFTQTMAAAAHTLGGLDLDDIPEAFNFLPDPDLDVAEGEAGPGPSTAAYRRTRHTFIEIDAHQQKLFWAQEDLRSPGPLRQPEAS</sequence>
<evidence type="ECO:0000313" key="2">
    <source>
        <dbReference type="Proteomes" id="UP000799118"/>
    </source>
</evidence>
<keyword evidence="2" id="KW-1185">Reference proteome</keyword>
<dbReference type="OrthoDB" id="10634266at2759"/>
<reference evidence="1" key="1">
    <citation type="journal article" date="2019" name="Environ. Microbiol.">
        <title>Fungal ecological strategies reflected in gene transcription - a case study of two litter decomposers.</title>
        <authorList>
            <person name="Barbi F."/>
            <person name="Kohler A."/>
            <person name="Barry K."/>
            <person name="Baskaran P."/>
            <person name="Daum C."/>
            <person name="Fauchery L."/>
            <person name="Ihrmark K."/>
            <person name="Kuo A."/>
            <person name="LaButti K."/>
            <person name="Lipzen A."/>
            <person name="Morin E."/>
            <person name="Grigoriev I.V."/>
            <person name="Henrissat B."/>
            <person name="Lindahl B."/>
            <person name="Martin F."/>
        </authorList>
    </citation>
    <scope>NUCLEOTIDE SEQUENCE</scope>
    <source>
        <strain evidence="1">JB14</strain>
    </source>
</reference>
<dbReference type="AlphaFoldDB" id="A0A6A4GSU1"/>
<dbReference type="EMBL" id="ML769723">
    <property type="protein sequence ID" value="KAE9388862.1"/>
    <property type="molecule type" value="Genomic_DNA"/>
</dbReference>
<organism evidence="1 2">
    <name type="scientific">Gymnopus androsaceus JB14</name>
    <dbReference type="NCBI Taxonomy" id="1447944"/>
    <lineage>
        <taxon>Eukaryota</taxon>
        <taxon>Fungi</taxon>
        <taxon>Dikarya</taxon>
        <taxon>Basidiomycota</taxon>
        <taxon>Agaricomycotina</taxon>
        <taxon>Agaricomycetes</taxon>
        <taxon>Agaricomycetidae</taxon>
        <taxon>Agaricales</taxon>
        <taxon>Marasmiineae</taxon>
        <taxon>Omphalotaceae</taxon>
        <taxon>Gymnopus</taxon>
    </lineage>
</organism>
<name>A0A6A4GSU1_9AGAR</name>
<accession>A0A6A4GSU1</accession>
<dbReference type="Proteomes" id="UP000799118">
    <property type="component" value="Unassembled WGS sequence"/>
</dbReference>
<gene>
    <name evidence="1" type="ORF">BT96DRAFT_1003805</name>
</gene>